<dbReference type="Proteomes" id="UP001597405">
    <property type="component" value="Unassembled WGS sequence"/>
</dbReference>
<dbReference type="RefSeq" id="WP_379097679.1">
    <property type="nucleotide sequence ID" value="NZ_JBHUGZ010000007.1"/>
</dbReference>
<name>A0ABW4UBC4_9HYPH</name>
<dbReference type="InterPro" id="IPR027417">
    <property type="entry name" value="P-loop_NTPase"/>
</dbReference>
<feature type="domain" description="NERD" evidence="1">
    <location>
        <begin position="31"/>
        <end position="110"/>
    </location>
</feature>
<dbReference type="EMBL" id="JBHUGZ010000007">
    <property type="protein sequence ID" value="MFD1983392.1"/>
    <property type="molecule type" value="Genomic_DNA"/>
</dbReference>
<evidence type="ECO:0000259" key="1">
    <source>
        <dbReference type="Pfam" id="PF08378"/>
    </source>
</evidence>
<evidence type="ECO:0000313" key="3">
    <source>
        <dbReference type="Proteomes" id="UP001597405"/>
    </source>
</evidence>
<dbReference type="InterPro" id="IPR011528">
    <property type="entry name" value="NERD"/>
</dbReference>
<sequence>MTSIEIFIGTPIEHASERATLARAVETLSACGIPAAILANVNFGGRQIDLIIGLDRRALVIESKGFSSAVRGGENGTWQVQLASGQWKEIPNLYAQTLGEKNALRDAMTAFAGRSVPYPDAALVFVPAIPAGSAVPSGDFKIAVGGLDALPELITSAANRGWSLDQWRAFAAHHRLIAVATLDAALSPELLHAERLLLAYGDAFTRTYGPAASEMVPVRCVHDDEAASSDAIVERVVADGNVLLAGDSGCGKSLLSYKAALFALGHGYIPIVIPAKDFEGNLRDVANREATLLDAQSAAALVSAVRLLDRRLVLVVDGYNECTPSERQRLTRSIAAAVRRYDAIAVVSSRIALERGDLLPATTYTVQAPDVETKQAIARNASGGAWSEGFSGLLEMVGSGLEARMVGQLGRSLLAGTTKYGLFDAYVRERLGSAASDGIRALSRIAGAMTDRVSFGLSVRELDRLLDREGVAGGLLQTLQAANLLDRRGDRVSFSHEMFLNVFAAEAILRRAGDDPEEVGMALQHPRYLEMRPFVLGAIDDDRFRRRVLSDVTDAGIIDACLTGQFGRDAERWANTRCDEVLARLGQEIETVRFEVSKEFAWSVQPRPETLQEWTTHDRAVLTAIAGELVSGRRLDQVLDLIAKMDARLAEEHSRLLDEARKHKLEHVRVNLGHNLRP</sequence>
<dbReference type="SUPFAM" id="SSF52540">
    <property type="entry name" value="P-loop containing nucleoside triphosphate hydrolases"/>
    <property type="match status" value="1"/>
</dbReference>
<comment type="caution">
    <text evidence="2">The sequence shown here is derived from an EMBL/GenBank/DDBJ whole genome shotgun (WGS) entry which is preliminary data.</text>
</comment>
<keyword evidence="3" id="KW-1185">Reference proteome</keyword>
<reference evidence="3" key="1">
    <citation type="journal article" date="2019" name="Int. J. Syst. Evol. Microbiol.">
        <title>The Global Catalogue of Microorganisms (GCM) 10K type strain sequencing project: providing services to taxonomists for standard genome sequencing and annotation.</title>
        <authorList>
            <consortium name="The Broad Institute Genomics Platform"/>
            <consortium name="The Broad Institute Genome Sequencing Center for Infectious Disease"/>
            <person name="Wu L."/>
            <person name="Ma J."/>
        </authorList>
    </citation>
    <scope>NUCLEOTIDE SEQUENCE [LARGE SCALE GENOMIC DNA]</scope>
    <source>
        <strain evidence="3">CGMCC 1.16225</strain>
    </source>
</reference>
<dbReference type="Gene3D" id="3.40.50.300">
    <property type="entry name" value="P-loop containing nucleotide triphosphate hydrolases"/>
    <property type="match status" value="1"/>
</dbReference>
<organism evidence="2 3">
    <name type="scientific">Mesorhizobium newzealandense</name>
    <dbReference type="NCBI Taxonomy" id="1300302"/>
    <lineage>
        <taxon>Bacteria</taxon>
        <taxon>Pseudomonadati</taxon>
        <taxon>Pseudomonadota</taxon>
        <taxon>Alphaproteobacteria</taxon>
        <taxon>Hyphomicrobiales</taxon>
        <taxon>Phyllobacteriaceae</taxon>
        <taxon>Mesorhizobium</taxon>
    </lineage>
</organism>
<dbReference type="Pfam" id="PF08378">
    <property type="entry name" value="NERD"/>
    <property type="match status" value="1"/>
</dbReference>
<evidence type="ECO:0000313" key="2">
    <source>
        <dbReference type="EMBL" id="MFD1983392.1"/>
    </source>
</evidence>
<gene>
    <name evidence="2" type="ORF">ACFSOZ_12005</name>
</gene>
<proteinExistence type="predicted"/>
<protein>
    <submittedName>
        <fullName evidence="2">NERD domain-containing protein</fullName>
    </submittedName>
</protein>
<accession>A0ABW4UBC4</accession>